<protein>
    <recommendedName>
        <fullName evidence="3">MarR family transcriptional regulator</fullName>
    </recommendedName>
</protein>
<dbReference type="RefSeq" id="WP_220144289.1">
    <property type="nucleotide sequence ID" value="NZ_JAHXZI010000006.1"/>
</dbReference>
<dbReference type="Proteomes" id="UP001519863">
    <property type="component" value="Unassembled WGS sequence"/>
</dbReference>
<dbReference type="EMBL" id="JAHXZI010000006">
    <property type="protein sequence ID" value="MBW6434834.1"/>
    <property type="molecule type" value="Genomic_DNA"/>
</dbReference>
<name>A0ABS7B1B0_9ACTN</name>
<evidence type="ECO:0008006" key="3">
    <source>
        <dbReference type="Google" id="ProtNLM"/>
    </source>
</evidence>
<keyword evidence="2" id="KW-1185">Reference proteome</keyword>
<evidence type="ECO:0000313" key="2">
    <source>
        <dbReference type="Proteomes" id="UP001519863"/>
    </source>
</evidence>
<accession>A0ABS7B1B0</accession>
<comment type="caution">
    <text evidence="1">The sequence shown here is derived from an EMBL/GenBank/DDBJ whole genome shotgun (WGS) entry which is preliminary data.</text>
</comment>
<proteinExistence type="predicted"/>
<reference evidence="1 2" key="1">
    <citation type="journal article" date="2013" name="Antonie Van Leeuwenhoek">
        <title>Actinoplanes hulinensis sp. nov., a novel actinomycete isolated from soybean root (Glycine max (L.) Merr).</title>
        <authorList>
            <person name="Shen Y."/>
            <person name="Liu C."/>
            <person name="Wang X."/>
            <person name="Zhao J."/>
            <person name="Jia F."/>
            <person name="Zhang Y."/>
            <person name="Wang L."/>
            <person name="Yang D."/>
            <person name="Xiang W."/>
        </authorList>
    </citation>
    <scope>NUCLEOTIDE SEQUENCE [LARGE SCALE GENOMIC DNA]</scope>
    <source>
        <strain evidence="1 2">NEAU-M9</strain>
    </source>
</reference>
<evidence type="ECO:0000313" key="1">
    <source>
        <dbReference type="EMBL" id="MBW6434834.1"/>
    </source>
</evidence>
<gene>
    <name evidence="1" type="ORF">KZ829_13910</name>
</gene>
<sequence length="49" mass="5247">MTSLFARMGAGELARLGTMAAECGAEEITTALRVLAALHRDIREEAVRS</sequence>
<organism evidence="1 2">
    <name type="scientific">Actinoplanes hulinensis</name>
    <dbReference type="NCBI Taxonomy" id="1144547"/>
    <lineage>
        <taxon>Bacteria</taxon>
        <taxon>Bacillati</taxon>
        <taxon>Actinomycetota</taxon>
        <taxon>Actinomycetes</taxon>
        <taxon>Micromonosporales</taxon>
        <taxon>Micromonosporaceae</taxon>
        <taxon>Actinoplanes</taxon>
    </lineage>
</organism>